<dbReference type="EMBL" id="UGMG01000001">
    <property type="protein sequence ID" value="STV34078.1"/>
    <property type="molecule type" value="Genomic_DNA"/>
</dbReference>
<dbReference type="AlphaFoldDB" id="A0A378BAN2"/>
<protein>
    <submittedName>
        <fullName evidence="1">Uncharacterized protein</fullName>
    </submittedName>
</protein>
<dbReference type="Proteomes" id="UP000255239">
    <property type="component" value="Unassembled WGS sequence"/>
</dbReference>
<evidence type="ECO:0000313" key="1">
    <source>
        <dbReference type="EMBL" id="STV34078.1"/>
    </source>
</evidence>
<evidence type="ECO:0000313" key="2">
    <source>
        <dbReference type="Proteomes" id="UP000255239"/>
    </source>
</evidence>
<gene>
    <name evidence="1" type="ORF">NCTC11679_00954</name>
</gene>
<organism evidence="1 2">
    <name type="scientific">Klebsiella pneumoniae</name>
    <dbReference type="NCBI Taxonomy" id="573"/>
    <lineage>
        <taxon>Bacteria</taxon>
        <taxon>Pseudomonadati</taxon>
        <taxon>Pseudomonadota</taxon>
        <taxon>Gammaproteobacteria</taxon>
        <taxon>Enterobacterales</taxon>
        <taxon>Enterobacteriaceae</taxon>
        <taxon>Klebsiella/Raoultella group</taxon>
        <taxon>Klebsiella</taxon>
        <taxon>Klebsiella pneumoniae complex</taxon>
    </lineage>
</organism>
<name>A0A378BAN2_KLEPN</name>
<accession>A0A378BAN2</accession>
<sequence>MVTLTKNKTQVDSLRYMMLITKVNVNIMKMRSRSKINRNIAHDGDSRKSFHSFYISDLVV</sequence>
<proteinExistence type="predicted"/>
<reference evidence="1 2" key="1">
    <citation type="submission" date="2018-06" db="EMBL/GenBank/DDBJ databases">
        <authorList>
            <consortium name="Pathogen Informatics"/>
            <person name="Doyle S."/>
        </authorList>
    </citation>
    <scope>NUCLEOTIDE SEQUENCE [LARGE SCALE GENOMIC DNA]</scope>
    <source>
        <strain evidence="1 2">NCTC11679</strain>
    </source>
</reference>